<keyword evidence="1" id="KW-1133">Transmembrane helix</keyword>
<dbReference type="InterPro" id="IPR006212">
    <property type="entry name" value="Furin_repeat"/>
</dbReference>
<keyword evidence="1" id="KW-0812">Transmembrane</keyword>
<sequence>MADPGTCSNSTNNCSLSHFCPQRPQNNTPCIPCSPTQPFLASCKCSESISPIPNCASCEAEKCTTCANSSFLSGQTCRFCKESCIRCESLEICIQCVSGQYDTPQKCQKCDNAMPVDSKCHCATNQIANCITCDFDSCLECRTNYRLADSSCVLDECQADDQCQKGEICVVSLTEQNRCEACSASCVLCANTPETCVSCKINNFLDSGTCTPCTVNQPSGAICNCGTQAVENCIQCENDACTVCSSGLNLIGGRCTLDQCQNNAGCAAGSFCSILDGELNMCQACDPGCQKCTQSGTCDFCKIGYFLRSGKCEKCENIRSEYCNCGGNLIEKCLKCEGTICSSCSQSNTLRAGACISCEDLQTGEACNCGSLLKNCTKCGTDIQCERCVQGLTLRGGQCVDCIVNPQLCIENNAGNQIIYIVVGVIAGLTVIMSIVITVLVIKKRKISNKQQFERSLLEKANNSSNQVF</sequence>
<dbReference type="EMBL" id="AUWU02000002">
    <property type="protein sequence ID" value="KAH0575795.1"/>
    <property type="molecule type" value="Genomic_DNA"/>
</dbReference>
<name>V6M0M6_9EUKA</name>
<evidence type="ECO:0000313" key="2">
    <source>
        <dbReference type="EMBL" id="EST49606.1"/>
    </source>
</evidence>
<keyword evidence="1" id="KW-0472">Membrane</keyword>
<reference evidence="2 3" key="1">
    <citation type="journal article" date="2014" name="PLoS Genet.">
        <title>The Genome of Spironucleus salmonicida Highlights a Fish Pathogen Adapted to Fluctuating Environments.</title>
        <authorList>
            <person name="Xu F."/>
            <person name="Jerlstrom-Hultqvist J."/>
            <person name="Einarsson E."/>
            <person name="Astvaldsson A."/>
            <person name="Svard S.G."/>
            <person name="Andersson J.O."/>
        </authorList>
    </citation>
    <scope>NUCLEOTIDE SEQUENCE</scope>
    <source>
        <strain evidence="3">ATCC 50377</strain>
    </source>
</reference>
<evidence type="ECO:0000313" key="4">
    <source>
        <dbReference type="Proteomes" id="UP000018208"/>
    </source>
</evidence>
<dbReference type="VEuPathDB" id="GiardiaDB:SS50377_21319"/>
<organism evidence="2">
    <name type="scientific">Spironucleus salmonicida</name>
    <dbReference type="NCBI Taxonomy" id="348837"/>
    <lineage>
        <taxon>Eukaryota</taxon>
        <taxon>Metamonada</taxon>
        <taxon>Diplomonadida</taxon>
        <taxon>Hexamitidae</taxon>
        <taxon>Hexamitinae</taxon>
        <taxon>Spironucleus</taxon>
    </lineage>
</organism>
<dbReference type="InterPro" id="IPR009030">
    <property type="entry name" value="Growth_fac_rcpt_cys_sf"/>
</dbReference>
<dbReference type="AlphaFoldDB" id="V6M0M6"/>
<dbReference type="SMART" id="SM00261">
    <property type="entry name" value="FU"/>
    <property type="match status" value="4"/>
</dbReference>
<keyword evidence="4" id="KW-1185">Reference proteome</keyword>
<feature type="transmembrane region" description="Helical" evidence="1">
    <location>
        <begin position="418"/>
        <end position="442"/>
    </location>
</feature>
<proteinExistence type="predicted"/>
<dbReference type="EMBL" id="KI545943">
    <property type="protein sequence ID" value="EST49606.1"/>
    <property type="molecule type" value="Genomic_DNA"/>
</dbReference>
<gene>
    <name evidence="2" type="ORF">SS50377_10023</name>
    <name evidence="3" type="ORF">SS50377_21319</name>
</gene>
<dbReference type="Proteomes" id="UP000018208">
    <property type="component" value="Unassembled WGS sequence"/>
</dbReference>
<evidence type="ECO:0000256" key="1">
    <source>
        <dbReference type="SAM" id="Phobius"/>
    </source>
</evidence>
<dbReference type="OrthoDB" id="409374at2759"/>
<protein>
    <submittedName>
        <fullName evidence="2">Cysteine-rich membrane protein 2</fullName>
    </submittedName>
</protein>
<evidence type="ECO:0000313" key="3">
    <source>
        <dbReference type="EMBL" id="KAH0575795.1"/>
    </source>
</evidence>
<accession>V6M0M6</accession>
<dbReference type="SUPFAM" id="SSF57184">
    <property type="entry name" value="Growth factor receptor domain"/>
    <property type="match status" value="2"/>
</dbReference>
<reference evidence="3" key="2">
    <citation type="submission" date="2020-12" db="EMBL/GenBank/DDBJ databases">
        <title>New Spironucleus salmonicida genome in near-complete chromosomes.</title>
        <authorList>
            <person name="Xu F."/>
            <person name="Kurt Z."/>
            <person name="Jimenez-Gonzalez A."/>
            <person name="Astvaldsson A."/>
            <person name="Andersson J.O."/>
            <person name="Svard S.G."/>
        </authorList>
    </citation>
    <scope>NUCLEOTIDE SEQUENCE</scope>
    <source>
        <strain evidence="3">ATCC 50377</strain>
    </source>
</reference>